<dbReference type="EMBL" id="JACSDY010000019">
    <property type="protein sequence ID" value="KAF7398308.1"/>
    <property type="molecule type" value="Genomic_DNA"/>
</dbReference>
<dbReference type="InterPro" id="IPR001128">
    <property type="entry name" value="Cyt_P450"/>
</dbReference>
<dbReference type="GO" id="GO:0016705">
    <property type="term" value="F:oxidoreductase activity, acting on paired donors, with incorporation or reduction of molecular oxygen"/>
    <property type="evidence" value="ECO:0007669"/>
    <property type="project" value="InterPro"/>
</dbReference>
<dbReference type="InterPro" id="IPR038717">
    <property type="entry name" value="Tc1-like_DDE_dom"/>
</dbReference>
<keyword evidence="2" id="KW-0503">Monooxygenase</keyword>
<dbReference type="InterPro" id="IPR036396">
    <property type="entry name" value="Cyt_P450_sf"/>
</dbReference>
<dbReference type="AlphaFoldDB" id="A0A834K1B8"/>
<dbReference type="Gene3D" id="1.10.630.10">
    <property type="entry name" value="Cytochrome P450"/>
    <property type="match status" value="1"/>
</dbReference>
<dbReference type="GO" id="GO:0005506">
    <property type="term" value="F:iron ion binding"/>
    <property type="evidence" value="ECO:0007669"/>
    <property type="project" value="InterPro"/>
</dbReference>
<organism evidence="4 5">
    <name type="scientific">Vespula pensylvanica</name>
    <name type="common">Western yellow jacket</name>
    <name type="synonym">Wasp</name>
    <dbReference type="NCBI Taxonomy" id="30213"/>
    <lineage>
        <taxon>Eukaryota</taxon>
        <taxon>Metazoa</taxon>
        <taxon>Ecdysozoa</taxon>
        <taxon>Arthropoda</taxon>
        <taxon>Hexapoda</taxon>
        <taxon>Insecta</taxon>
        <taxon>Pterygota</taxon>
        <taxon>Neoptera</taxon>
        <taxon>Endopterygota</taxon>
        <taxon>Hymenoptera</taxon>
        <taxon>Apocrita</taxon>
        <taxon>Aculeata</taxon>
        <taxon>Vespoidea</taxon>
        <taxon>Vespidae</taxon>
        <taxon>Vespinae</taxon>
        <taxon>Vespula</taxon>
    </lineage>
</organism>
<feature type="domain" description="Tc1-like transposase DDE" evidence="3">
    <location>
        <begin position="173"/>
        <end position="220"/>
    </location>
</feature>
<dbReference type="GO" id="GO:0003676">
    <property type="term" value="F:nucleic acid binding"/>
    <property type="evidence" value="ECO:0007669"/>
    <property type="project" value="InterPro"/>
</dbReference>
<evidence type="ECO:0000313" key="4">
    <source>
        <dbReference type="EMBL" id="KAF7398308.1"/>
    </source>
</evidence>
<protein>
    <recommendedName>
        <fullName evidence="3">Tc1-like transposase DDE domain-containing protein</fullName>
    </recommendedName>
</protein>
<dbReference type="GO" id="GO:0004497">
    <property type="term" value="F:monooxygenase activity"/>
    <property type="evidence" value="ECO:0007669"/>
    <property type="project" value="UniProtKB-KW"/>
</dbReference>
<dbReference type="Pfam" id="PF00067">
    <property type="entry name" value="p450"/>
    <property type="match status" value="1"/>
</dbReference>
<reference evidence="4" key="1">
    <citation type="journal article" date="2020" name="G3 (Bethesda)">
        <title>High-Quality Assemblies for Three Invasive Social Wasps from the &lt;i&gt;Vespula&lt;/i&gt; Genus.</title>
        <authorList>
            <person name="Harrop T.W.R."/>
            <person name="Guhlin J."/>
            <person name="McLaughlin G.M."/>
            <person name="Permina E."/>
            <person name="Stockwell P."/>
            <person name="Gilligan J."/>
            <person name="Le Lec M.F."/>
            <person name="Gruber M.A.M."/>
            <person name="Quinn O."/>
            <person name="Lovegrove M."/>
            <person name="Duncan E.J."/>
            <person name="Remnant E.J."/>
            <person name="Van Eeckhoven J."/>
            <person name="Graham B."/>
            <person name="Knapp R.A."/>
            <person name="Langford K.W."/>
            <person name="Kronenberg Z."/>
            <person name="Press M.O."/>
            <person name="Eacker S.M."/>
            <person name="Wilson-Rankin E.E."/>
            <person name="Purcell J."/>
            <person name="Lester P.J."/>
            <person name="Dearden P.K."/>
        </authorList>
    </citation>
    <scope>NUCLEOTIDE SEQUENCE</scope>
    <source>
        <strain evidence="4">Volc-1</strain>
    </source>
</reference>
<gene>
    <name evidence="4" type="ORF">H0235_016316</name>
</gene>
<name>A0A834K1B8_VESPE</name>
<proteinExistence type="inferred from homology"/>
<sequence length="258" mass="30426">MFSGVVLIYKLQWNEEYWNEPLTFDPDRFLASEDHSKNFLVFSQAERYCITIKYIGHHRTSNNLPSKAGSLKTDVRTDKKVHRLFKADRFKTAIDIYREISTNLDTQINVQILELLSQKNILTDSDQQLSNVVFIDEFKFNRFGFDEKMYIRHHIDKEYHNSCLKETIRCSGSVLTFFNEQNINVMKWPAQSPDLNPIEMLWIDVNKHVKKQELKNINELYVRIEEAWCFIPITDGVDAFDLSNLCHAGMLLFSEIKM</sequence>
<evidence type="ECO:0000259" key="3">
    <source>
        <dbReference type="Pfam" id="PF13358"/>
    </source>
</evidence>
<evidence type="ECO:0000256" key="1">
    <source>
        <dbReference type="ARBA" id="ARBA00010617"/>
    </source>
</evidence>
<evidence type="ECO:0000313" key="5">
    <source>
        <dbReference type="Proteomes" id="UP000600918"/>
    </source>
</evidence>
<accession>A0A834K1B8</accession>
<keyword evidence="2" id="KW-0560">Oxidoreductase</keyword>
<comment type="caution">
    <text evidence="4">The sequence shown here is derived from an EMBL/GenBank/DDBJ whole genome shotgun (WGS) entry which is preliminary data.</text>
</comment>
<dbReference type="Gene3D" id="3.30.420.10">
    <property type="entry name" value="Ribonuclease H-like superfamily/Ribonuclease H"/>
    <property type="match status" value="1"/>
</dbReference>
<dbReference type="SUPFAM" id="SSF48264">
    <property type="entry name" value="Cytochrome P450"/>
    <property type="match status" value="1"/>
</dbReference>
<evidence type="ECO:0000256" key="2">
    <source>
        <dbReference type="ARBA" id="ARBA00023033"/>
    </source>
</evidence>
<keyword evidence="5" id="KW-1185">Reference proteome</keyword>
<dbReference type="Proteomes" id="UP000600918">
    <property type="component" value="Unassembled WGS sequence"/>
</dbReference>
<comment type="similarity">
    <text evidence="1">Belongs to the cytochrome P450 family.</text>
</comment>
<dbReference type="Pfam" id="PF13358">
    <property type="entry name" value="DDE_3"/>
    <property type="match status" value="1"/>
</dbReference>
<dbReference type="InterPro" id="IPR036397">
    <property type="entry name" value="RNaseH_sf"/>
</dbReference>
<dbReference type="GO" id="GO:0020037">
    <property type="term" value="F:heme binding"/>
    <property type="evidence" value="ECO:0007669"/>
    <property type="project" value="InterPro"/>
</dbReference>